<evidence type="ECO:0000256" key="4">
    <source>
        <dbReference type="SAM" id="Phobius"/>
    </source>
</evidence>
<dbReference type="InterPro" id="IPR044839">
    <property type="entry name" value="NDR1-like"/>
</dbReference>
<protein>
    <recommendedName>
        <fullName evidence="7">Late embryogenesis abundant protein LEA-2 subgroup domain-containing protein</fullName>
    </recommendedName>
</protein>
<dbReference type="InParanoid" id="A0A2G5E014"/>
<dbReference type="PANTHER" id="PTHR31234">
    <property type="entry name" value="LATE EMBRYOGENESIS ABUNDANT (LEA) HYDROXYPROLINE-RICH GLYCOPROTEIN FAMILY"/>
    <property type="match status" value="1"/>
</dbReference>
<keyword evidence="6" id="KW-1185">Reference proteome</keyword>
<accession>A0A2G5E014</accession>
<dbReference type="Proteomes" id="UP000230069">
    <property type="component" value="Unassembled WGS sequence"/>
</dbReference>
<evidence type="ECO:0000313" key="5">
    <source>
        <dbReference type="EMBL" id="PIA49118.1"/>
    </source>
</evidence>
<feature type="transmembrane region" description="Helical" evidence="4">
    <location>
        <begin position="60"/>
        <end position="87"/>
    </location>
</feature>
<name>A0A2G5E014_AQUCA</name>
<evidence type="ECO:0000256" key="2">
    <source>
        <dbReference type="ARBA" id="ARBA00023136"/>
    </source>
</evidence>
<comment type="subcellular location">
    <subcellularLocation>
        <location evidence="1">Membrane</location>
    </subcellularLocation>
</comment>
<dbReference type="GO" id="GO:0098542">
    <property type="term" value="P:defense response to other organism"/>
    <property type="evidence" value="ECO:0007669"/>
    <property type="project" value="InterPro"/>
</dbReference>
<evidence type="ECO:0000256" key="1">
    <source>
        <dbReference type="ARBA" id="ARBA00004370"/>
    </source>
</evidence>
<reference evidence="5 6" key="1">
    <citation type="submission" date="2017-09" db="EMBL/GenBank/DDBJ databases">
        <title>WGS assembly of Aquilegia coerulea Goldsmith.</title>
        <authorList>
            <person name="Hodges S."/>
            <person name="Kramer E."/>
            <person name="Nordborg M."/>
            <person name="Tomkins J."/>
            <person name="Borevitz J."/>
            <person name="Derieg N."/>
            <person name="Yan J."/>
            <person name="Mihaltcheva S."/>
            <person name="Hayes R.D."/>
            <person name="Rokhsar D."/>
        </authorList>
    </citation>
    <scope>NUCLEOTIDE SEQUENCE [LARGE SCALE GENOMIC DNA]</scope>
    <source>
        <strain evidence="6">cv. Goldsmith</strain>
    </source>
</reference>
<sequence length="257" mass="28951">MADPNAAGKPALQKPPGYRAGVNNNNKSPKAAPSPPPIRKPVFPSTFNPKPRRRRSCCRCFCCCFCTFLFFFILLIVLFSAMFYFWFNPKLPSYNIKSLQFDRFNVSVKPGGTYLNAQTTIRFEAKNPNEKMTFHYGVTHVRLNMGEDVELESANIKGFTQGKKNMTVLKFETKVDNMLISDADGVTLMNGFKSKKIDVSVLVRTSFGITLDDWKLKLGMMPVRVMCENMNLKNLQEGAGAKPKCTVNLLKLINIHG</sequence>
<dbReference type="GO" id="GO:0005886">
    <property type="term" value="C:plasma membrane"/>
    <property type="evidence" value="ECO:0007669"/>
    <property type="project" value="TreeGrafter"/>
</dbReference>
<dbReference type="EMBL" id="KZ305030">
    <property type="protein sequence ID" value="PIA49118.1"/>
    <property type="molecule type" value="Genomic_DNA"/>
</dbReference>
<dbReference type="OrthoDB" id="777695at2759"/>
<feature type="region of interest" description="Disordered" evidence="3">
    <location>
        <begin position="1"/>
        <end position="53"/>
    </location>
</feature>
<keyword evidence="4" id="KW-0812">Transmembrane</keyword>
<evidence type="ECO:0000256" key="3">
    <source>
        <dbReference type="SAM" id="MobiDB-lite"/>
    </source>
</evidence>
<organism evidence="5 6">
    <name type="scientific">Aquilegia coerulea</name>
    <name type="common">Rocky mountain columbine</name>
    <dbReference type="NCBI Taxonomy" id="218851"/>
    <lineage>
        <taxon>Eukaryota</taxon>
        <taxon>Viridiplantae</taxon>
        <taxon>Streptophyta</taxon>
        <taxon>Embryophyta</taxon>
        <taxon>Tracheophyta</taxon>
        <taxon>Spermatophyta</taxon>
        <taxon>Magnoliopsida</taxon>
        <taxon>Ranunculales</taxon>
        <taxon>Ranunculaceae</taxon>
        <taxon>Thalictroideae</taxon>
        <taxon>Aquilegia</taxon>
    </lineage>
</organism>
<dbReference type="AlphaFoldDB" id="A0A2G5E014"/>
<gene>
    <name evidence="5" type="ORF">AQUCO_01300165v1</name>
</gene>
<keyword evidence="4" id="KW-1133">Transmembrane helix</keyword>
<proteinExistence type="predicted"/>
<dbReference type="PANTHER" id="PTHR31234:SF35">
    <property type="entry name" value="LATE EMBRYOGENESIS ABUNDANT (LEA) HYDROXYPROLINE-RICH GLYCOPROTEIN FAMILY"/>
    <property type="match status" value="1"/>
</dbReference>
<evidence type="ECO:0008006" key="7">
    <source>
        <dbReference type="Google" id="ProtNLM"/>
    </source>
</evidence>
<keyword evidence="2 4" id="KW-0472">Membrane</keyword>
<dbReference type="STRING" id="218851.A0A2G5E014"/>
<evidence type="ECO:0000313" key="6">
    <source>
        <dbReference type="Proteomes" id="UP000230069"/>
    </source>
</evidence>